<dbReference type="SUPFAM" id="SSF161098">
    <property type="entry name" value="MetI-like"/>
    <property type="match status" value="1"/>
</dbReference>
<feature type="transmembrane region" description="Helical" evidence="7">
    <location>
        <begin position="101"/>
        <end position="122"/>
    </location>
</feature>
<feature type="transmembrane region" description="Helical" evidence="7">
    <location>
        <begin position="9"/>
        <end position="29"/>
    </location>
</feature>
<dbReference type="AlphaFoldDB" id="G5HDP0"/>
<protein>
    <recommendedName>
        <fullName evidence="8">ABC transmembrane type-1 domain-containing protein</fullName>
    </recommendedName>
</protein>
<dbReference type="PANTHER" id="PTHR43163">
    <property type="entry name" value="DIPEPTIDE TRANSPORT SYSTEM PERMEASE PROTEIN DPPB-RELATED"/>
    <property type="match status" value="1"/>
</dbReference>
<feature type="transmembrane region" description="Helical" evidence="7">
    <location>
        <begin position="169"/>
        <end position="187"/>
    </location>
</feature>
<dbReference type="Gene3D" id="1.10.3720.10">
    <property type="entry name" value="MetI-like"/>
    <property type="match status" value="1"/>
</dbReference>
<evidence type="ECO:0000259" key="8">
    <source>
        <dbReference type="PROSITE" id="PS50928"/>
    </source>
</evidence>
<evidence type="ECO:0000256" key="3">
    <source>
        <dbReference type="ARBA" id="ARBA00022475"/>
    </source>
</evidence>
<comment type="subcellular location">
    <subcellularLocation>
        <location evidence="1 7">Cell membrane</location>
        <topology evidence="1 7">Multi-pass membrane protein</topology>
    </subcellularLocation>
</comment>
<evidence type="ECO:0000313" key="9">
    <source>
        <dbReference type="EMBL" id="EHF00524.1"/>
    </source>
</evidence>
<dbReference type="Proteomes" id="UP000003763">
    <property type="component" value="Unassembled WGS sequence"/>
</dbReference>
<evidence type="ECO:0000256" key="2">
    <source>
        <dbReference type="ARBA" id="ARBA00022448"/>
    </source>
</evidence>
<organism evidence="9 10">
    <name type="scientific">[Clostridium] citroniae WAL-17108</name>
    <dbReference type="NCBI Taxonomy" id="742733"/>
    <lineage>
        <taxon>Bacteria</taxon>
        <taxon>Bacillati</taxon>
        <taxon>Bacillota</taxon>
        <taxon>Clostridia</taxon>
        <taxon>Lachnospirales</taxon>
        <taxon>Lachnospiraceae</taxon>
        <taxon>Enterocloster</taxon>
    </lineage>
</organism>
<dbReference type="EMBL" id="ADLJ01000004">
    <property type="protein sequence ID" value="EHF00524.1"/>
    <property type="molecule type" value="Genomic_DNA"/>
</dbReference>
<feature type="transmembrane region" description="Helical" evidence="7">
    <location>
        <begin position="274"/>
        <end position="300"/>
    </location>
</feature>
<evidence type="ECO:0000313" key="10">
    <source>
        <dbReference type="Proteomes" id="UP000003763"/>
    </source>
</evidence>
<dbReference type="Pfam" id="PF00528">
    <property type="entry name" value="BPD_transp_1"/>
    <property type="match status" value="1"/>
</dbReference>
<dbReference type="Pfam" id="PF19300">
    <property type="entry name" value="BPD_transp_1_N"/>
    <property type="match status" value="1"/>
</dbReference>
<dbReference type="CDD" id="cd06261">
    <property type="entry name" value="TM_PBP2"/>
    <property type="match status" value="1"/>
</dbReference>
<dbReference type="GO" id="GO:0005886">
    <property type="term" value="C:plasma membrane"/>
    <property type="evidence" value="ECO:0007669"/>
    <property type="project" value="UniProtKB-SubCell"/>
</dbReference>
<dbReference type="PATRIC" id="fig|742733.3.peg.739"/>
<accession>G5HDP0</accession>
<gene>
    <name evidence="9" type="ORF">HMPREF9469_00702</name>
</gene>
<comment type="similarity">
    <text evidence="7">Belongs to the binding-protein-dependent transport system permease family.</text>
</comment>
<keyword evidence="4 7" id="KW-0812">Transmembrane</keyword>
<reference evidence="9 10" key="1">
    <citation type="submission" date="2011-08" db="EMBL/GenBank/DDBJ databases">
        <title>The Genome Sequence of Clostridium citroniae WAL-17108.</title>
        <authorList>
            <consortium name="The Broad Institute Genome Sequencing Platform"/>
            <person name="Earl A."/>
            <person name="Ward D."/>
            <person name="Feldgarden M."/>
            <person name="Gevers D."/>
            <person name="Finegold S.M."/>
            <person name="Summanen P.H."/>
            <person name="Molitoris D.R."/>
            <person name="Vaisanen M.L."/>
            <person name="Daigneault M."/>
            <person name="Allen-Vercoe E."/>
            <person name="Young S.K."/>
            <person name="Zeng Q."/>
            <person name="Gargeya S."/>
            <person name="Fitzgerald M."/>
            <person name="Haas B."/>
            <person name="Abouelleil A."/>
            <person name="Alvarado L."/>
            <person name="Arachchi H.M."/>
            <person name="Berlin A."/>
            <person name="Brown A."/>
            <person name="Chapman S.B."/>
            <person name="Chen Z."/>
            <person name="Dunbar C."/>
            <person name="Freedman E."/>
            <person name="Gearin G."/>
            <person name="Gellesch M."/>
            <person name="Goldberg J."/>
            <person name="Griggs A."/>
            <person name="Gujja S."/>
            <person name="Heiman D."/>
            <person name="Howarth C."/>
            <person name="Larson L."/>
            <person name="Lui A."/>
            <person name="MacDonald P.J.P."/>
            <person name="Montmayeur A."/>
            <person name="Murphy C."/>
            <person name="Neiman D."/>
            <person name="Pearson M."/>
            <person name="Priest M."/>
            <person name="Roberts A."/>
            <person name="Saif S."/>
            <person name="Shea T."/>
            <person name="Shenoy N."/>
            <person name="Sisk P."/>
            <person name="Stolte C."/>
            <person name="Sykes S."/>
            <person name="Wortman J."/>
            <person name="Nusbaum C."/>
            <person name="Birren B."/>
        </authorList>
    </citation>
    <scope>NUCLEOTIDE SEQUENCE [LARGE SCALE GENOMIC DNA]</scope>
    <source>
        <strain evidence="9 10">WAL-17108</strain>
    </source>
</reference>
<dbReference type="InterPro" id="IPR045621">
    <property type="entry name" value="BPD_transp_1_N"/>
</dbReference>
<evidence type="ECO:0000256" key="7">
    <source>
        <dbReference type="RuleBase" id="RU363032"/>
    </source>
</evidence>
<proteinExistence type="inferred from homology"/>
<comment type="caution">
    <text evidence="9">The sequence shown here is derived from an EMBL/GenBank/DDBJ whole genome shotgun (WGS) entry which is preliminary data.</text>
</comment>
<dbReference type="InterPro" id="IPR000515">
    <property type="entry name" value="MetI-like"/>
</dbReference>
<dbReference type="PROSITE" id="PS50928">
    <property type="entry name" value="ABC_TM1"/>
    <property type="match status" value="1"/>
</dbReference>
<dbReference type="RefSeq" id="WP_007859197.1">
    <property type="nucleotide sequence ID" value="NZ_JH376420.1"/>
</dbReference>
<evidence type="ECO:0000256" key="1">
    <source>
        <dbReference type="ARBA" id="ARBA00004651"/>
    </source>
</evidence>
<feature type="transmembrane region" description="Helical" evidence="7">
    <location>
        <begin position="134"/>
        <end position="157"/>
    </location>
</feature>
<evidence type="ECO:0000256" key="6">
    <source>
        <dbReference type="ARBA" id="ARBA00023136"/>
    </source>
</evidence>
<dbReference type="HOGENOM" id="CLU_036879_0_1_9"/>
<dbReference type="PANTHER" id="PTHR43163:SF6">
    <property type="entry name" value="DIPEPTIDE TRANSPORT SYSTEM PERMEASE PROTEIN DPPB-RELATED"/>
    <property type="match status" value="1"/>
</dbReference>
<keyword evidence="3" id="KW-1003">Cell membrane</keyword>
<keyword evidence="5 7" id="KW-1133">Transmembrane helix</keyword>
<name>G5HDP0_9FIRM</name>
<dbReference type="GO" id="GO:0055085">
    <property type="term" value="P:transmembrane transport"/>
    <property type="evidence" value="ECO:0007669"/>
    <property type="project" value="InterPro"/>
</dbReference>
<keyword evidence="6 7" id="KW-0472">Membrane</keyword>
<sequence>MIKYVLKRLITLIPIILALTFFVFTILYMTPGDPTEIILGNDYTEQASIQLKQELGLDKPFIVRYVNYVLNLAKGDFGISYITRAPVSEQLLARFPNTFKIVIAAMVFCVVVGMPIGIRSATKPNSLSSKISMVVGLMGVSMPVFWLGLLLVLLFSVHLGWLPSSGMDNGFKSIILPAVTVGANYMANTMRTTRSSMMESIRQDYIRTARAKGVSERDVIYDHALGNALMPTITVIGLNVGALLGGLVYCETVFSIPGTGRLLVESINKRDAPCVLGCLVIMAVCVAVSNLIVDLIYAYIDPRIKAQYSKGGKR</sequence>
<keyword evidence="2 7" id="KW-0813">Transport</keyword>
<evidence type="ECO:0000256" key="4">
    <source>
        <dbReference type="ARBA" id="ARBA00022692"/>
    </source>
</evidence>
<dbReference type="InterPro" id="IPR035906">
    <property type="entry name" value="MetI-like_sf"/>
</dbReference>
<dbReference type="eggNOG" id="COG0601">
    <property type="taxonomic scope" value="Bacteria"/>
</dbReference>
<evidence type="ECO:0000256" key="5">
    <source>
        <dbReference type="ARBA" id="ARBA00022989"/>
    </source>
</evidence>
<feature type="domain" description="ABC transmembrane type-1" evidence="8">
    <location>
        <begin position="95"/>
        <end position="297"/>
    </location>
</feature>